<keyword evidence="8 14" id="KW-0863">Zinc-finger</keyword>
<evidence type="ECO:0000256" key="1">
    <source>
        <dbReference type="ARBA" id="ARBA00004221"/>
    </source>
</evidence>
<evidence type="ECO:0000256" key="3">
    <source>
        <dbReference type="ARBA" id="ARBA00005373"/>
    </source>
</evidence>
<evidence type="ECO:0000256" key="10">
    <source>
        <dbReference type="ARBA" id="ARBA00023136"/>
    </source>
</evidence>
<dbReference type="GO" id="GO:0034451">
    <property type="term" value="C:centriolar satellite"/>
    <property type="evidence" value="ECO:0007669"/>
    <property type="project" value="UniProtKB-SubCell"/>
</dbReference>
<proteinExistence type="inferred from homology"/>
<evidence type="ECO:0000256" key="2">
    <source>
        <dbReference type="ARBA" id="ARBA00004607"/>
    </source>
</evidence>
<accession>A0A6G0J3T4</accession>
<dbReference type="GO" id="GO:0044458">
    <property type="term" value="P:motile cilium assembly"/>
    <property type="evidence" value="ECO:0007669"/>
    <property type="project" value="TreeGrafter"/>
</dbReference>
<evidence type="ECO:0000313" key="17">
    <source>
        <dbReference type="Proteomes" id="UP000424527"/>
    </source>
</evidence>
<evidence type="ECO:0000256" key="5">
    <source>
        <dbReference type="ARBA" id="ARBA00022475"/>
    </source>
</evidence>
<comment type="similarity">
    <text evidence="3">Belongs to the ZMYND10 family.</text>
</comment>
<dbReference type="PROSITE" id="PS50865">
    <property type="entry name" value="ZF_MYND_2"/>
    <property type="match status" value="1"/>
</dbReference>
<dbReference type="Gene3D" id="6.10.140.2220">
    <property type="match status" value="1"/>
</dbReference>
<organism evidence="16 17">
    <name type="scientific">Larimichthys crocea</name>
    <name type="common">Large yellow croaker</name>
    <name type="synonym">Pseudosciaena crocea</name>
    <dbReference type="NCBI Taxonomy" id="215358"/>
    <lineage>
        <taxon>Eukaryota</taxon>
        <taxon>Metazoa</taxon>
        <taxon>Chordata</taxon>
        <taxon>Craniata</taxon>
        <taxon>Vertebrata</taxon>
        <taxon>Euteleostomi</taxon>
        <taxon>Actinopterygii</taxon>
        <taxon>Neopterygii</taxon>
        <taxon>Teleostei</taxon>
        <taxon>Neoteleostei</taxon>
        <taxon>Acanthomorphata</taxon>
        <taxon>Eupercaria</taxon>
        <taxon>Sciaenidae</taxon>
        <taxon>Larimichthys</taxon>
    </lineage>
</organism>
<dbReference type="SUPFAM" id="SSF144232">
    <property type="entry name" value="HIT/MYND zinc finger-like"/>
    <property type="match status" value="1"/>
</dbReference>
<protein>
    <recommendedName>
        <fullName evidence="4">Zinc finger MYND domain-containing protein 10</fullName>
    </recommendedName>
</protein>
<name>A0A6G0J3T4_LARCR</name>
<comment type="caution">
    <text evidence="16">The sequence shown here is derived from an EMBL/GenBank/DDBJ whole genome shotgun (WGS) entry which is preliminary data.</text>
</comment>
<reference evidence="16 17" key="1">
    <citation type="submission" date="2019-07" db="EMBL/GenBank/DDBJ databases">
        <title>Chromosome genome assembly for large yellow croaker.</title>
        <authorList>
            <person name="Xiao S."/>
        </authorList>
    </citation>
    <scope>NUCLEOTIDE SEQUENCE [LARGE SCALE GENOMIC DNA]</scope>
    <source>
        <strain evidence="16">JMULYC20181020</strain>
        <tissue evidence="16">Muscle</tissue>
    </source>
</reference>
<evidence type="ECO:0000256" key="4">
    <source>
        <dbReference type="ARBA" id="ARBA00016317"/>
    </source>
</evidence>
<keyword evidence="17" id="KW-1185">Reference proteome</keyword>
<dbReference type="PANTHER" id="PTHR13244">
    <property type="entry name" value="ZINC FINGER MYND DOMAIN CONTAINING PROTEIN 10"/>
    <property type="match status" value="1"/>
</dbReference>
<keyword evidence="5" id="KW-1003">Cell membrane</keyword>
<dbReference type="GO" id="GO:0016324">
    <property type="term" value="C:apical plasma membrane"/>
    <property type="evidence" value="ECO:0007669"/>
    <property type="project" value="UniProtKB-SubCell"/>
</dbReference>
<keyword evidence="6" id="KW-0963">Cytoplasm</keyword>
<dbReference type="FunFam" id="6.10.140.2220:FF:000009">
    <property type="entry name" value="Zinc finger MYND domain-containing protein 10"/>
    <property type="match status" value="1"/>
</dbReference>
<evidence type="ECO:0000256" key="11">
    <source>
        <dbReference type="ARBA" id="ARBA00023212"/>
    </source>
</evidence>
<dbReference type="PANTHER" id="PTHR13244:SF7">
    <property type="entry name" value="ZINC FINGER MYND DOMAIN-CONTAINING PROTEIN 10"/>
    <property type="match status" value="1"/>
</dbReference>
<keyword evidence="9" id="KW-0862">Zinc</keyword>
<dbReference type="EMBL" id="REGW02000003">
    <property type="protein sequence ID" value="KAE8298435.1"/>
    <property type="molecule type" value="Genomic_DNA"/>
</dbReference>
<dbReference type="GO" id="GO:0036158">
    <property type="term" value="P:outer dynein arm assembly"/>
    <property type="evidence" value="ECO:0007669"/>
    <property type="project" value="TreeGrafter"/>
</dbReference>
<feature type="domain" description="MYND-type" evidence="15">
    <location>
        <begin position="396"/>
        <end position="432"/>
    </location>
</feature>
<comment type="subcellular location">
    <subcellularLocation>
        <location evidence="1">Apical cell membrane</location>
    </subcellularLocation>
    <subcellularLocation>
        <location evidence="2">Cytoplasm</location>
        <location evidence="2">Cytoskeleton</location>
        <location evidence="2">Microtubule organizing center</location>
        <location evidence="2">Centrosome</location>
        <location evidence="2">Centriolar satellite</location>
    </subcellularLocation>
    <subcellularLocation>
        <location evidence="12">Dynein axonemal particle</location>
    </subcellularLocation>
</comment>
<dbReference type="GO" id="GO:0120293">
    <property type="term" value="C:dynein axonemal particle"/>
    <property type="evidence" value="ECO:0007669"/>
    <property type="project" value="UniProtKB-SubCell"/>
</dbReference>
<dbReference type="InterPro" id="IPR002893">
    <property type="entry name" value="Znf_MYND"/>
</dbReference>
<evidence type="ECO:0000256" key="13">
    <source>
        <dbReference type="ARBA" id="ARBA00045527"/>
    </source>
</evidence>
<keyword evidence="11" id="KW-0206">Cytoskeleton</keyword>
<comment type="function">
    <text evidence="13">Plays a role in axonemal structure organization and motility. Involved in axonemal pre-assembly of inner and outer dynein arms (IDA and ODA, respectively) for proper axoneme building for cilia motility. May act by indirectly regulating transcription of dynein proteins.</text>
</comment>
<dbReference type="AlphaFoldDB" id="A0A6G0J3T4"/>
<dbReference type="GO" id="GO:0036159">
    <property type="term" value="P:inner dynein arm assembly"/>
    <property type="evidence" value="ECO:0007669"/>
    <property type="project" value="TreeGrafter"/>
</dbReference>
<evidence type="ECO:0000256" key="8">
    <source>
        <dbReference type="ARBA" id="ARBA00022771"/>
    </source>
</evidence>
<keyword evidence="7" id="KW-0479">Metal-binding</keyword>
<evidence type="ECO:0000313" key="16">
    <source>
        <dbReference type="EMBL" id="KAE8298435.1"/>
    </source>
</evidence>
<dbReference type="GO" id="GO:0008270">
    <property type="term" value="F:zinc ion binding"/>
    <property type="evidence" value="ECO:0007669"/>
    <property type="project" value="UniProtKB-KW"/>
</dbReference>
<evidence type="ECO:0000259" key="15">
    <source>
        <dbReference type="PROSITE" id="PS50865"/>
    </source>
</evidence>
<evidence type="ECO:0000256" key="12">
    <source>
        <dbReference type="ARBA" id="ARBA00024190"/>
    </source>
</evidence>
<dbReference type="PROSITE" id="PS01360">
    <property type="entry name" value="ZF_MYND_1"/>
    <property type="match status" value="1"/>
</dbReference>
<evidence type="ECO:0000256" key="7">
    <source>
        <dbReference type="ARBA" id="ARBA00022723"/>
    </source>
</evidence>
<evidence type="ECO:0000256" key="6">
    <source>
        <dbReference type="ARBA" id="ARBA00022490"/>
    </source>
</evidence>
<sequence>MDTSVILPVEAEGFVQSLETFSLRDVGSARWFRQHEYIEKLNMQAILSASAVHDEFVKELLVSYGKIPVLVHEMILVEVWKQKVFPILCQLQDFNPKNTFNLYMVIHHEATIINLLETIMFHKESCEAAYDSVLDLVDYCHRKLTLLASKATRGDVTTHDQRRETEKAVVSSIEELQTQNAALEFEISLKAVSVLRYITDHTESISVINRLLCTHNVPCVLVQLIDCCPWSRYREGQVEKYINSRWQKIPVEDRLKMTKLDGQVWISLYNLLLKEDCQRKYDFNSFNKSQLLKLRSFLTEVLIDQLPNLVDLQRYLAHLAVTDPGPPKKELILEQIPEMWNHIVRENSGKWKAIAKYQVKETFNPSESELRLQAQRLAQTYNLNVMESLLPEKPKCGSCGKEAAKRCSRCQGEWYCHRECQVKHWPKHKKACQLMGTEASETIQRDRTINS</sequence>
<keyword evidence="10" id="KW-0472">Membrane</keyword>
<evidence type="ECO:0000256" key="14">
    <source>
        <dbReference type="PROSITE-ProRule" id="PRU00134"/>
    </source>
</evidence>
<dbReference type="Proteomes" id="UP000424527">
    <property type="component" value="Unassembled WGS sequence"/>
</dbReference>
<gene>
    <name evidence="16" type="ORF">D5F01_LYC02934</name>
</gene>
<dbReference type="Pfam" id="PF01753">
    <property type="entry name" value="zf-MYND"/>
    <property type="match status" value="1"/>
</dbReference>
<evidence type="ECO:0000256" key="9">
    <source>
        <dbReference type="ARBA" id="ARBA00022833"/>
    </source>
</evidence>
<dbReference type="InterPro" id="IPR052298">
    <property type="entry name" value="ZMYND10"/>
</dbReference>